<dbReference type="FunFam" id="1.20.5.1160:FF:000001">
    <property type="entry name" value="Keratin type II"/>
    <property type="match status" value="1"/>
</dbReference>
<name>A0ABD2G9Q3_PAGBO</name>
<evidence type="ECO:0000256" key="10">
    <source>
        <dbReference type="SAM" id="MobiDB-lite"/>
    </source>
</evidence>
<evidence type="ECO:0000256" key="3">
    <source>
        <dbReference type="ARBA" id="ARBA00022490"/>
    </source>
</evidence>
<comment type="subcellular location">
    <subcellularLocation>
        <location evidence="2">Cell projection</location>
        <location evidence="2">Axon</location>
    </subcellularLocation>
    <subcellularLocation>
        <location evidence="1">Cytoplasm</location>
        <location evidence="1">Cytoskeleton</location>
    </subcellularLocation>
</comment>
<dbReference type="Gene3D" id="1.20.5.1160">
    <property type="entry name" value="Vasodilator-stimulated phosphoprotein"/>
    <property type="match status" value="1"/>
</dbReference>
<keyword evidence="4" id="KW-0597">Phosphoprotein</keyword>
<feature type="compositionally biased region" description="Basic and acidic residues" evidence="10">
    <location>
        <begin position="1473"/>
        <end position="1499"/>
    </location>
</feature>
<feature type="region of interest" description="Disordered" evidence="10">
    <location>
        <begin position="764"/>
        <end position="1764"/>
    </location>
</feature>
<keyword evidence="5" id="KW-0403">Intermediate filament</keyword>
<feature type="compositionally biased region" description="Basic and acidic residues" evidence="10">
    <location>
        <begin position="1232"/>
        <end position="1294"/>
    </location>
</feature>
<dbReference type="Gene3D" id="1.20.5.170">
    <property type="match status" value="1"/>
</dbReference>
<evidence type="ECO:0000313" key="12">
    <source>
        <dbReference type="EMBL" id="KAL3050411.1"/>
    </source>
</evidence>
<evidence type="ECO:0000313" key="13">
    <source>
        <dbReference type="Proteomes" id="UP001619887"/>
    </source>
</evidence>
<feature type="compositionally biased region" description="Basic and acidic residues" evidence="10">
    <location>
        <begin position="1068"/>
        <end position="1102"/>
    </location>
</feature>
<comment type="caution">
    <text evidence="12">The sequence shown here is derived from an EMBL/GenBank/DDBJ whole genome shotgun (WGS) entry which is preliminary data.</text>
</comment>
<sequence length="1764" mass="196140">MENRLLFPHRKAQDEYSQCKPTRSGLDSRAVSTGMDLTNPEKFNEKELMHGLNDRLAGFIEKVHHLQYQNTLLEREIGEIRGKAKPASCLEEEYGPELRKLRQLLQEITHQKHQIEVEHDNFEEDLSNLRRQHDQEARSRSDAESNIVVLKKDINDAYQAKLQMDKKAQSLVDEIQFLKGNHEAEVSEIMDQIQDAQVTVKAHAFGNSGITAALRDIRAQLEGHTVSDVQQQGDTFQSQFARLTEAAESQREALKATQQEIQEYRKRLQTKDIELDCTYGTREALQKQLRDVEDRHQEEMIHYQNTIKELENELINCKFDMSGYLREYQDLLNVKMALDVEIMTYRKLLCGEETRLTAMSDTHVSLPYIYHQSPVYMLPCLRPGGPHRRAEPHYKFVEEIITETTREIEMSEYEETGSEETDEGTKRDRGSSEEEMDNKDSGDVERKQMSDSEQNQVAPAGDLVNGCDAGSPVESKEESEETEAADDEEDIDTITPSTVVLSESLDEKDNEQQQKVAEETKEEKEVGGTIVEKDISPKSDDLKPEVPAEDELIKKCDSKKGDAEKDSFIPAQAEKPVDESSAQVSKESDKTQELSSVEEQDKVPASETDKKTADLTEDTKITLSELSEKTQVSLTTPKSEAKESKVLLSESLDEKDNQQQQKVVEKTKEEKEATGTKVEKDISPKSDDLKPKVPDSKKEDAEKDSFIPAQPKEPVDKTSAQVSQESDKTQELSSVEEQVKVLASETDKKTADLTEVTKITLSELSEKVTVSLTTPKSEAKESKVVSSESLDEKQHEQQQKVAEKTKEKKEAAGTKVEKDISSKSDDLKPKVPVEDELLKKSDSEKEDAEKDSFIPAQPKEAVDETSAQVSQESDKTQELSSVEEQVKVHALEMAEKTADLPEDTKSNLSEEKQISEKAQVSLTTPKIEAKESKVLLSESLDEKDNQQQQKVAEKPKEEKEATGTKVEKDISQKSDDLKPKVPDSKQGDAEKDSFIPAQAEKPVDESSAQVSKESDKTQELSSVEEQVKVPASETDKKTADLPGDTKSTLSEEKELSEKVTVSLTTPKIEAKESKDLLSESLDEKDNQQQQKVAEKTKEEKEATGAILTVEKDISPKPDDLKPEVPAEDELQNKSDSKKGDAEKDSFIPAQAEKPVDESSAQVSQESDTTQELSSVEQVKVPALETSEKPIDLTGETKSTLFAEKEISEKVTVSLTTPKSEAKESKVVLSESLDEKQIEQRQKVAEKTKEEKEAAGTKVEKDISPKSDDLKPDVPDRDELLKKSDSKKGDAEKDIIPAQAEKPVDKSSAQVSQESDKTQELSSVEQVKVPASETDKKTADLTEDTKRTVSIEKELSEKVQVSLTTPKSEAKESKVLLSESLDEKDNQQQQKVAEKPKEEKEATGAKVEKVISPKSDDLKPDVTHSKKEDAEKDSFIPAQAEKPVDETSAQVSKESDKTQELSSVEQVKIPALEMAEKTADLTQETKKPLSVEKELSEKVHVSLTTPKSEAKESKVLLSESLDEKDNQQQQKVAEKPKEEKEATGTKVEKDISPKSDDLKPKVPDSKQGDAEKDSIIPAQAEKPVDESSAQVSKESDKTQELSSVEQVKVPASETAEKTVDLTAEAKSTLSEEKELSEKVQVSLTTPKSEAKESSKSEACKGEDKVAKAIEDDKHGSIKDENKESSPESDVKSLPRVEDQKLNSGGGTNEVQTVLPGEKTAVNTAIKEMHQGAPEGSQDQTLPEDSENIKDPQGTTEKVESSKSQK</sequence>
<dbReference type="Proteomes" id="UP001619887">
    <property type="component" value="Unassembled WGS sequence"/>
</dbReference>
<feature type="region of interest" description="Disordered" evidence="10">
    <location>
        <begin position="405"/>
        <end position="751"/>
    </location>
</feature>
<feature type="compositionally biased region" description="Polar residues" evidence="10">
    <location>
        <begin position="1158"/>
        <end position="1176"/>
    </location>
</feature>
<evidence type="ECO:0000256" key="9">
    <source>
        <dbReference type="SAM" id="Coils"/>
    </source>
</evidence>
<dbReference type="InterPro" id="IPR039008">
    <property type="entry name" value="IF_rod_dom"/>
</dbReference>
<feature type="compositionally biased region" description="Basic and acidic residues" evidence="10">
    <location>
        <begin position="505"/>
        <end position="567"/>
    </location>
</feature>
<dbReference type="Pfam" id="PF00038">
    <property type="entry name" value="Filament"/>
    <property type="match status" value="1"/>
</dbReference>
<feature type="compositionally biased region" description="Acidic residues" evidence="10">
    <location>
        <begin position="410"/>
        <end position="422"/>
    </location>
</feature>
<feature type="compositionally biased region" description="Polar residues" evidence="10">
    <location>
        <begin position="621"/>
        <end position="638"/>
    </location>
</feature>
<feature type="domain" description="IF rod" evidence="11">
    <location>
        <begin position="45"/>
        <end position="356"/>
    </location>
</feature>
<evidence type="ECO:0000259" key="11">
    <source>
        <dbReference type="PROSITE" id="PS51842"/>
    </source>
</evidence>
<dbReference type="PANTHER" id="PTHR23214">
    <property type="entry name" value="NEUROFILAMENT TRIPLET H PROTEIN"/>
    <property type="match status" value="1"/>
</dbReference>
<feature type="compositionally biased region" description="Basic and acidic residues" evidence="10">
    <location>
        <begin position="1647"/>
        <end position="1699"/>
    </location>
</feature>
<evidence type="ECO:0000256" key="8">
    <source>
        <dbReference type="ARBA" id="ARBA00023273"/>
    </source>
</evidence>
<keyword evidence="13" id="KW-1185">Reference proteome</keyword>
<evidence type="ECO:0000256" key="6">
    <source>
        <dbReference type="ARBA" id="ARBA00023054"/>
    </source>
</evidence>
<evidence type="ECO:0000256" key="2">
    <source>
        <dbReference type="ARBA" id="ARBA00004489"/>
    </source>
</evidence>
<feature type="compositionally biased region" description="Polar residues" evidence="10">
    <location>
        <begin position="764"/>
        <end position="775"/>
    </location>
</feature>
<dbReference type="PROSITE" id="PS51842">
    <property type="entry name" value="IF_ROD_2"/>
    <property type="match status" value="1"/>
</dbReference>
<feature type="coiled-coil region" evidence="9">
    <location>
        <begin position="98"/>
        <end position="146"/>
    </location>
</feature>
<dbReference type="SMART" id="SM01391">
    <property type="entry name" value="Filament"/>
    <property type="match status" value="1"/>
</dbReference>
<feature type="compositionally biased region" description="Basic and acidic residues" evidence="10">
    <location>
        <begin position="599"/>
        <end position="620"/>
    </location>
</feature>
<feature type="compositionally biased region" description="Basic and acidic residues" evidence="10">
    <location>
        <begin position="940"/>
        <end position="993"/>
    </location>
</feature>
<reference evidence="12 13" key="1">
    <citation type="journal article" date="2022" name="G3 (Bethesda)">
        <title>Evaluating Illumina-, Nanopore-, and PacBio-based genome assembly strategies with the bald notothen, Trematomus borchgrevinki.</title>
        <authorList>
            <person name="Rayamajhi N."/>
            <person name="Cheng C.C."/>
            <person name="Catchen J.M."/>
        </authorList>
    </citation>
    <scope>NUCLEOTIDE SEQUENCE [LARGE SCALE GENOMIC DNA]</scope>
    <source>
        <strain evidence="12">AGRC-2024</strain>
    </source>
</reference>
<organism evidence="12 13">
    <name type="scientific">Pagothenia borchgrevinki</name>
    <name type="common">Bald rockcod</name>
    <name type="synonym">Trematomus borchgrevinki</name>
    <dbReference type="NCBI Taxonomy" id="8213"/>
    <lineage>
        <taxon>Eukaryota</taxon>
        <taxon>Metazoa</taxon>
        <taxon>Chordata</taxon>
        <taxon>Craniata</taxon>
        <taxon>Vertebrata</taxon>
        <taxon>Euteleostomi</taxon>
        <taxon>Actinopterygii</taxon>
        <taxon>Neopterygii</taxon>
        <taxon>Teleostei</taxon>
        <taxon>Neoteleostei</taxon>
        <taxon>Acanthomorphata</taxon>
        <taxon>Eupercaria</taxon>
        <taxon>Perciformes</taxon>
        <taxon>Notothenioidei</taxon>
        <taxon>Nototheniidae</taxon>
        <taxon>Pagothenia</taxon>
    </lineage>
</organism>
<feature type="compositionally biased region" description="Basic and acidic residues" evidence="10">
    <location>
        <begin position="1332"/>
        <end position="1356"/>
    </location>
</feature>
<feature type="compositionally biased region" description="Basic and acidic residues" evidence="10">
    <location>
        <begin position="790"/>
        <end position="852"/>
    </location>
</feature>
<dbReference type="EMBL" id="JBIYXZ010002081">
    <property type="protein sequence ID" value="KAL3050411.1"/>
    <property type="molecule type" value="Genomic_DNA"/>
</dbReference>
<gene>
    <name evidence="12" type="ORF">OYC64_012442</name>
</gene>
<feature type="compositionally biased region" description="Basic and acidic residues" evidence="10">
    <location>
        <begin position="423"/>
        <end position="450"/>
    </location>
</feature>
<evidence type="ECO:0000256" key="4">
    <source>
        <dbReference type="ARBA" id="ARBA00022553"/>
    </source>
</evidence>
<dbReference type="FunFam" id="1.20.5.170:FF:000002">
    <property type="entry name" value="Type I keratin KA11"/>
    <property type="match status" value="1"/>
</dbReference>
<dbReference type="PANTHER" id="PTHR23214:SF1">
    <property type="entry name" value="NEUROFILAMENT HEAVY POLYPEPTIDE"/>
    <property type="match status" value="1"/>
</dbReference>
<feature type="compositionally biased region" description="Basic and acidic residues" evidence="10">
    <location>
        <begin position="884"/>
        <end position="915"/>
    </location>
</feature>
<evidence type="ECO:0000256" key="5">
    <source>
        <dbReference type="ARBA" id="ARBA00022754"/>
    </source>
</evidence>
<feature type="compositionally biased region" description="Basic and acidic residues" evidence="10">
    <location>
        <begin position="1380"/>
        <end position="1433"/>
    </location>
</feature>
<accession>A0ABD2G9Q3</accession>
<feature type="compositionally biased region" description="Basic and acidic residues" evidence="10">
    <location>
        <begin position="652"/>
        <end position="705"/>
    </location>
</feature>
<feature type="coiled-coil region" evidence="9">
    <location>
        <begin position="240"/>
        <end position="313"/>
    </location>
</feature>
<dbReference type="GO" id="GO:0005882">
    <property type="term" value="C:intermediate filament"/>
    <property type="evidence" value="ECO:0007669"/>
    <property type="project" value="UniProtKB-KW"/>
</dbReference>
<protein>
    <recommendedName>
        <fullName evidence="11">IF rod domain-containing protein</fullName>
    </recommendedName>
</protein>
<keyword evidence="6 9" id="KW-0175">Coiled coil</keyword>
<feature type="compositionally biased region" description="Basic and acidic residues" evidence="10">
    <location>
        <begin position="1520"/>
        <end position="1573"/>
    </location>
</feature>
<keyword evidence="8" id="KW-0966">Cell projection</keyword>
<dbReference type="Gene3D" id="1.20.5.500">
    <property type="entry name" value="Single helix bin"/>
    <property type="match status" value="1"/>
</dbReference>
<feature type="compositionally biased region" description="Acidic residues" evidence="10">
    <location>
        <begin position="477"/>
        <end position="492"/>
    </location>
</feature>
<evidence type="ECO:0000256" key="1">
    <source>
        <dbReference type="ARBA" id="ARBA00004245"/>
    </source>
</evidence>
<evidence type="ECO:0000256" key="7">
    <source>
        <dbReference type="ARBA" id="ARBA00023212"/>
    </source>
</evidence>
<dbReference type="SUPFAM" id="SSF64593">
    <property type="entry name" value="Intermediate filament protein, coiled coil region"/>
    <property type="match status" value="2"/>
</dbReference>
<reference evidence="12 13" key="2">
    <citation type="journal article" date="2024" name="G3 (Bethesda)">
        <title>The genome of the cryopelagic Antarctic bald notothen, Trematomus borchgrevinki.</title>
        <authorList>
            <person name="Rayamajhi N."/>
            <person name="Rivera-Colon A.G."/>
            <person name="Minhas B.F."/>
            <person name="Cheng C.C."/>
            <person name="Catchen J.M."/>
        </authorList>
    </citation>
    <scope>NUCLEOTIDE SEQUENCE [LARGE SCALE GENOMIC DNA]</scope>
    <source>
        <strain evidence="12">AGRC-2024</strain>
    </source>
</reference>
<keyword evidence="3" id="KW-0963">Cytoplasm</keyword>
<dbReference type="GO" id="GO:0030424">
    <property type="term" value="C:axon"/>
    <property type="evidence" value="ECO:0007669"/>
    <property type="project" value="UniProtKB-SubCell"/>
</dbReference>
<feature type="compositionally biased region" description="Basic and acidic residues" evidence="10">
    <location>
        <begin position="1109"/>
        <end position="1145"/>
    </location>
</feature>
<keyword evidence="7" id="KW-0206">Cytoskeleton</keyword>
<feature type="compositionally biased region" description="Basic and acidic residues" evidence="10">
    <location>
        <begin position="1755"/>
        <end position="1764"/>
    </location>
</feature>
<proteinExistence type="predicted"/>